<organism evidence="1 2">
    <name type="scientific">Microbacterium phage Percival</name>
    <dbReference type="NCBI Taxonomy" id="2201439"/>
    <lineage>
        <taxon>Viruses</taxon>
        <taxon>Duplodnaviria</taxon>
        <taxon>Heunggongvirae</taxon>
        <taxon>Uroviricota</taxon>
        <taxon>Caudoviricetes</taxon>
        <taxon>Casidaviridae</taxon>
        <taxon>Percivalvirus</taxon>
        <taxon>Percivalvirus percival</taxon>
    </lineage>
</organism>
<sequence length="297" mass="30038">MAMTSWPRVNEDTTDAQYGELFNSIIGSGVRDTAGLKVTADSSGLSVKVAAGFAVVAGNAFLSTAVETLTIAANSGSTTRTDMVYLRRDFTAPAGQTVRLMVKTGSTAASSDPRGGFDLPLAYVTVPAGAATITSGNVTDRRSFLAASVGIWETASRPAGAVPGRMGFNLTLGAFEGLGTSGWGPLVTWATLSGKPALIPVAEGGTGAKDAATARANLGAAAASHAHAWTEVTGKPTTFPPSTHGHALTDSNITGTLPINQGGTGATNAAEALQALGIFVQATAPAHANGRVWIKRP</sequence>
<evidence type="ECO:0000313" key="1">
    <source>
        <dbReference type="EMBL" id="AWY05707.1"/>
    </source>
</evidence>
<accession>A0A2Z4Q6J0</accession>
<name>A0A2Z4Q6J0_9CAUD</name>
<gene>
    <name evidence="1" type="primary">19</name>
    <name evidence="1" type="ORF">PBI_PERCIVAL_19</name>
</gene>
<protein>
    <submittedName>
        <fullName evidence="1">Minor tail protein</fullName>
    </submittedName>
</protein>
<evidence type="ECO:0000313" key="2">
    <source>
        <dbReference type="Proteomes" id="UP000250990"/>
    </source>
</evidence>
<proteinExistence type="predicted"/>
<keyword evidence="2" id="KW-1185">Reference proteome</keyword>
<dbReference type="EMBL" id="MH271308">
    <property type="protein sequence ID" value="AWY05707.1"/>
    <property type="molecule type" value="Genomic_DNA"/>
</dbReference>
<dbReference type="Proteomes" id="UP000250990">
    <property type="component" value="Segment"/>
</dbReference>
<reference evidence="2" key="1">
    <citation type="submission" date="2018-04" db="EMBL/GenBank/DDBJ databases">
        <authorList>
            <person name="Go L.Y."/>
            <person name="Mitchell J.A."/>
        </authorList>
    </citation>
    <scope>NUCLEOTIDE SEQUENCE [LARGE SCALE GENOMIC DNA]</scope>
</reference>